<name>A0A1U9KT74_9PROT</name>
<dbReference type="SUPFAM" id="SSF82689">
    <property type="entry name" value="Mechanosensitive channel protein MscS (YggB), C-terminal domain"/>
    <property type="match status" value="1"/>
</dbReference>
<dbReference type="InterPro" id="IPR023408">
    <property type="entry name" value="MscS_beta-dom_sf"/>
</dbReference>
<accession>A0A1U9KT74</accession>
<feature type="domain" description="Mechanosensitive ion channel MscS" evidence="7">
    <location>
        <begin position="634"/>
        <end position="700"/>
    </location>
</feature>
<dbReference type="SUPFAM" id="SSF50182">
    <property type="entry name" value="Sm-like ribonucleoproteins"/>
    <property type="match status" value="1"/>
</dbReference>
<dbReference type="Proteomes" id="UP000188604">
    <property type="component" value="Chromosome"/>
</dbReference>
<keyword evidence="5" id="KW-1133">Transmembrane helix</keyword>
<gene>
    <name evidence="10" type="ORF">A0U93_14435</name>
</gene>
<feature type="domain" description="DUF3772" evidence="8">
    <location>
        <begin position="167"/>
        <end position="215"/>
    </location>
</feature>
<keyword evidence="6" id="KW-0472">Membrane</keyword>
<dbReference type="PANTHER" id="PTHR30347">
    <property type="entry name" value="POTASSIUM CHANNEL RELATED"/>
    <property type="match status" value="1"/>
</dbReference>
<dbReference type="SUPFAM" id="SSF82861">
    <property type="entry name" value="Mechanosensitive channel protein MscS (YggB), transmembrane region"/>
    <property type="match status" value="1"/>
</dbReference>
<dbReference type="Gene3D" id="3.30.70.100">
    <property type="match status" value="1"/>
</dbReference>
<evidence type="ECO:0000256" key="4">
    <source>
        <dbReference type="ARBA" id="ARBA00022692"/>
    </source>
</evidence>
<reference evidence="10 11" key="1">
    <citation type="submission" date="2016-03" db="EMBL/GenBank/DDBJ databases">
        <title>Acetic acid bacteria sequencing.</title>
        <authorList>
            <person name="Brandt J."/>
            <person name="Jakob F."/>
            <person name="Vogel R.F."/>
        </authorList>
    </citation>
    <scope>NUCLEOTIDE SEQUENCE [LARGE SCALE GENOMIC DNA]</scope>
    <source>
        <strain evidence="10 11">NBRC 101099</strain>
    </source>
</reference>
<dbReference type="InterPro" id="IPR052702">
    <property type="entry name" value="MscS-like_channel"/>
</dbReference>
<protein>
    <submittedName>
        <fullName evidence="10">Uncharacterized protein</fullName>
    </submittedName>
</protein>
<dbReference type="GO" id="GO:0005886">
    <property type="term" value="C:plasma membrane"/>
    <property type="evidence" value="ECO:0007669"/>
    <property type="project" value="UniProtKB-SubCell"/>
</dbReference>
<dbReference type="InterPro" id="IPR011014">
    <property type="entry name" value="MscS_channel_TM-2"/>
</dbReference>
<comment type="similarity">
    <text evidence="2">Belongs to the MscS (TC 1.A.23) family.</text>
</comment>
<dbReference type="InterPro" id="IPR011066">
    <property type="entry name" value="MscS_channel_C_sf"/>
</dbReference>
<dbReference type="InterPro" id="IPR006685">
    <property type="entry name" value="MscS_channel_2nd"/>
</dbReference>
<keyword evidence="3" id="KW-1003">Cell membrane</keyword>
<evidence type="ECO:0000256" key="3">
    <source>
        <dbReference type="ARBA" id="ARBA00022475"/>
    </source>
</evidence>
<dbReference type="InterPro" id="IPR010920">
    <property type="entry name" value="LSM_dom_sf"/>
</dbReference>
<feature type="domain" description="Mechanosensitive ion channel MscS C-terminal" evidence="9">
    <location>
        <begin position="708"/>
        <end position="787"/>
    </location>
</feature>
<dbReference type="Gene3D" id="2.30.30.60">
    <property type="match status" value="1"/>
</dbReference>
<evidence type="ECO:0000256" key="5">
    <source>
        <dbReference type="ARBA" id="ARBA00022989"/>
    </source>
</evidence>
<dbReference type="Pfam" id="PF21082">
    <property type="entry name" value="MS_channel_3rd"/>
    <property type="match status" value="1"/>
</dbReference>
<keyword evidence="11" id="KW-1185">Reference proteome</keyword>
<dbReference type="AlphaFoldDB" id="A0A1U9KT74"/>
<evidence type="ECO:0000256" key="2">
    <source>
        <dbReference type="ARBA" id="ARBA00008017"/>
    </source>
</evidence>
<dbReference type="KEGG" id="nch:A0U93_14435"/>
<dbReference type="STRING" id="320497.A0U93_14435"/>
<organism evidence="10 11">
    <name type="scientific">Neoasaia chiangmaiensis</name>
    <dbReference type="NCBI Taxonomy" id="320497"/>
    <lineage>
        <taxon>Bacteria</taxon>
        <taxon>Pseudomonadati</taxon>
        <taxon>Pseudomonadota</taxon>
        <taxon>Alphaproteobacteria</taxon>
        <taxon>Acetobacterales</taxon>
        <taxon>Acetobacteraceae</taxon>
        <taxon>Neoasaia</taxon>
    </lineage>
</organism>
<dbReference type="Pfam" id="PF12607">
    <property type="entry name" value="DUF3772"/>
    <property type="match status" value="1"/>
</dbReference>
<evidence type="ECO:0000259" key="9">
    <source>
        <dbReference type="Pfam" id="PF21082"/>
    </source>
</evidence>
<evidence type="ECO:0000259" key="7">
    <source>
        <dbReference type="Pfam" id="PF00924"/>
    </source>
</evidence>
<dbReference type="InterPro" id="IPR022249">
    <property type="entry name" value="DUF3772"/>
</dbReference>
<evidence type="ECO:0000313" key="11">
    <source>
        <dbReference type="Proteomes" id="UP000188604"/>
    </source>
</evidence>
<dbReference type="RefSeq" id="WP_077807965.1">
    <property type="nucleotide sequence ID" value="NZ_BJXS01000001.1"/>
</dbReference>
<evidence type="ECO:0000256" key="6">
    <source>
        <dbReference type="ARBA" id="ARBA00023136"/>
    </source>
</evidence>
<keyword evidence="4" id="KW-0812">Transmembrane</keyword>
<evidence type="ECO:0000259" key="8">
    <source>
        <dbReference type="Pfam" id="PF12607"/>
    </source>
</evidence>
<dbReference type="EMBL" id="CP014691">
    <property type="protein sequence ID" value="AQS88917.1"/>
    <property type="molecule type" value="Genomic_DNA"/>
</dbReference>
<evidence type="ECO:0000256" key="1">
    <source>
        <dbReference type="ARBA" id="ARBA00004651"/>
    </source>
</evidence>
<dbReference type="OrthoDB" id="9799209at2"/>
<proteinExistence type="inferred from homology"/>
<comment type="subcellular location">
    <subcellularLocation>
        <location evidence="1">Cell membrane</location>
        <topology evidence="1">Multi-pass membrane protein</topology>
    </subcellularLocation>
</comment>
<dbReference type="Pfam" id="PF00924">
    <property type="entry name" value="MS_channel_2nd"/>
    <property type="match status" value="1"/>
</dbReference>
<dbReference type="Gene3D" id="1.10.287.1260">
    <property type="match status" value="1"/>
</dbReference>
<dbReference type="InterPro" id="IPR049278">
    <property type="entry name" value="MS_channel_C"/>
</dbReference>
<dbReference type="GO" id="GO:0008381">
    <property type="term" value="F:mechanosensitive monoatomic ion channel activity"/>
    <property type="evidence" value="ECO:0007669"/>
    <property type="project" value="UniProtKB-ARBA"/>
</dbReference>
<evidence type="ECO:0000313" key="10">
    <source>
        <dbReference type="EMBL" id="AQS88917.1"/>
    </source>
</evidence>
<dbReference type="PANTHER" id="PTHR30347:SF9">
    <property type="entry name" value="MINICONDUCTANCE MECHANOSENSITIVE CHANNEL MSCM"/>
    <property type="match status" value="1"/>
</dbReference>
<sequence length="793" mass="84880">MAVRQNTIRTISGWARRFCLVALIIMTAAHPEAAPASADPGPPDPGLGNMSEGIGWHAALPTISAQLDSIHATTRGIFNELNQPDLPLGTDTLASLGHQAQTALDSANSLDTQIASYQSVYENYLKIVGATAVTGEDASITTQRKQIQSQLAEIHSASTRTHLYALQAKQLLFEINRRDNSLHHALLSEHLASPLTPAFWKNLIDELPGDRRAFVAGSHNTYPGPFRQWPYFLALLATTAVIVLGISRPSLSGLSRLRTVVAKRFGHPDEVDTDISLLPPALNGIVCAVVAGVIWNIGSIVLALNQNESAALQQLIGTALPICGFLIGAGVPILSRATSIHETPPHAPRALRGIDWMMATAILIQNILLYLNDEYILGLTTLRAVQGGYAIVIATVFLLVCRRLSRAGGEGAHLAPPIRGLAFLIVIVTWLSVLNGYIAFAFQTVAWLVSFGAAVAILSLFALCIRELAGRLLQPQTLLATRLLPLGVSGQRVSQFGVLASGVGNILLLIVLLAVAQSDGNLSTQSVSTHLRNLFVGQTISGVPVSFNTILICIGIVIVAYYGIRQICVWMRDRLFPTTQLDIGARSSIISIFTYTAWIAIFLIVLSEAGLTMKNLTWVVSALSVGIGFGLQSIVQNFVSGVILLAERPIRVGDMITIGGSQGDVRRISVRSTEIGLSDGAVMIVPNSQFITSSVTNATRFGTQGTISMAFTISQDTDIEQARQLLRKVVADRPEVLESPIPTVNVTAVAGDNVTLTVSAKVASPRMLSSVRSAIVIDAYQAFNEEKMTIATA</sequence>